<accession>A0AAW9PWX1</accession>
<proteinExistence type="predicted"/>
<dbReference type="InterPro" id="IPR050469">
    <property type="entry name" value="Diguanylate_Cyclase"/>
</dbReference>
<dbReference type="InterPro" id="IPR029787">
    <property type="entry name" value="Nucleotide_cyclase"/>
</dbReference>
<dbReference type="GO" id="GO:1902201">
    <property type="term" value="P:negative regulation of bacterial-type flagellum-dependent cell motility"/>
    <property type="evidence" value="ECO:0007669"/>
    <property type="project" value="TreeGrafter"/>
</dbReference>
<dbReference type="SUPFAM" id="SSF55073">
    <property type="entry name" value="Nucleotide cyclase"/>
    <property type="match status" value="1"/>
</dbReference>
<dbReference type="SMART" id="SM00267">
    <property type="entry name" value="GGDEF"/>
    <property type="match status" value="1"/>
</dbReference>
<feature type="coiled-coil region" evidence="2">
    <location>
        <begin position="138"/>
        <end position="168"/>
    </location>
</feature>
<keyword evidence="5" id="KW-0548">Nucleotidyltransferase</keyword>
<dbReference type="Pfam" id="PF00072">
    <property type="entry name" value="Response_reg"/>
    <property type="match status" value="1"/>
</dbReference>
<dbReference type="InterPro" id="IPR011006">
    <property type="entry name" value="CheY-like_superfamily"/>
</dbReference>
<protein>
    <submittedName>
        <fullName evidence="5">Diguanylate cyclase</fullName>
        <ecNumber evidence="5">2.7.7.65</ecNumber>
    </submittedName>
</protein>
<organism evidence="5 6">
    <name type="scientific">Tumidithrix elongata BACA0141</name>
    <dbReference type="NCBI Taxonomy" id="2716417"/>
    <lineage>
        <taxon>Bacteria</taxon>
        <taxon>Bacillati</taxon>
        <taxon>Cyanobacteriota</taxon>
        <taxon>Cyanophyceae</taxon>
        <taxon>Pseudanabaenales</taxon>
        <taxon>Pseudanabaenaceae</taxon>
        <taxon>Tumidithrix</taxon>
        <taxon>Tumidithrix elongata</taxon>
    </lineage>
</organism>
<dbReference type="Gene3D" id="3.30.70.270">
    <property type="match status" value="1"/>
</dbReference>
<dbReference type="Proteomes" id="UP001333818">
    <property type="component" value="Unassembled WGS sequence"/>
</dbReference>
<dbReference type="RefSeq" id="WP_330482786.1">
    <property type="nucleotide sequence ID" value="NZ_JAZBJZ010000017.1"/>
</dbReference>
<dbReference type="Gene3D" id="3.40.50.2300">
    <property type="match status" value="1"/>
</dbReference>
<keyword evidence="1" id="KW-0597">Phosphoprotein</keyword>
<dbReference type="AlphaFoldDB" id="A0AAW9PWX1"/>
<dbReference type="GO" id="GO:0000160">
    <property type="term" value="P:phosphorelay signal transduction system"/>
    <property type="evidence" value="ECO:0007669"/>
    <property type="project" value="InterPro"/>
</dbReference>
<dbReference type="SMART" id="SM00448">
    <property type="entry name" value="REC"/>
    <property type="match status" value="1"/>
</dbReference>
<feature type="modified residue" description="4-aspartylphosphate" evidence="1">
    <location>
        <position position="58"/>
    </location>
</feature>
<dbReference type="GO" id="GO:0043709">
    <property type="term" value="P:cell adhesion involved in single-species biofilm formation"/>
    <property type="evidence" value="ECO:0007669"/>
    <property type="project" value="TreeGrafter"/>
</dbReference>
<name>A0AAW9PWX1_9CYAN</name>
<reference evidence="5" key="1">
    <citation type="submission" date="2024-01" db="EMBL/GenBank/DDBJ databases">
        <title>Bank of Algae and Cyanobacteria of the Azores (BACA) strain genomes.</title>
        <authorList>
            <person name="Luz R."/>
            <person name="Cordeiro R."/>
            <person name="Fonseca A."/>
            <person name="Goncalves V."/>
        </authorList>
    </citation>
    <scope>NUCLEOTIDE SEQUENCE</scope>
    <source>
        <strain evidence="5">BACA0141</strain>
    </source>
</reference>
<dbReference type="NCBIfam" id="TIGR00254">
    <property type="entry name" value="GGDEF"/>
    <property type="match status" value="1"/>
</dbReference>
<feature type="domain" description="Response regulatory" evidence="3">
    <location>
        <begin position="8"/>
        <end position="125"/>
    </location>
</feature>
<evidence type="ECO:0000313" key="6">
    <source>
        <dbReference type="Proteomes" id="UP001333818"/>
    </source>
</evidence>
<dbReference type="PANTHER" id="PTHR45138:SF9">
    <property type="entry name" value="DIGUANYLATE CYCLASE DGCM-RELATED"/>
    <property type="match status" value="1"/>
</dbReference>
<dbReference type="InterPro" id="IPR043128">
    <property type="entry name" value="Rev_trsase/Diguanyl_cyclase"/>
</dbReference>
<evidence type="ECO:0000259" key="4">
    <source>
        <dbReference type="PROSITE" id="PS50887"/>
    </source>
</evidence>
<keyword evidence="2" id="KW-0175">Coiled coil</keyword>
<evidence type="ECO:0000313" key="5">
    <source>
        <dbReference type="EMBL" id="MEE3716359.1"/>
    </source>
</evidence>
<evidence type="ECO:0000256" key="2">
    <source>
        <dbReference type="SAM" id="Coils"/>
    </source>
</evidence>
<feature type="domain" description="GGDEF" evidence="4">
    <location>
        <begin position="196"/>
        <end position="333"/>
    </location>
</feature>
<gene>
    <name evidence="5" type="ORF">V2H45_06345</name>
</gene>
<keyword evidence="6" id="KW-1185">Reference proteome</keyword>
<comment type="caution">
    <text evidence="5">The sequence shown here is derived from an EMBL/GenBank/DDBJ whole genome shotgun (WGS) entry which is preliminary data.</text>
</comment>
<dbReference type="CDD" id="cd01949">
    <property type="entry name" value="GGDEF"/>
    <property type="match status" value="1"/>
</dbReference>
<dbReference type="InterPro" id="IPR001789">
    <property type="entry name" value="Sig_transdc_resp-reg_receiver"/>
</dbReference>
<dbReference type="PANTHER" id="PTHR45138">
    <property type="entry name" value="REGULATORY COMPONENTS OF SENSORY TRANSDUCTION SYSTEM"/>
    <property type="match status" value="1"/>
</dbReference>
<dbReference type="FunFam" id="3.30.70.270:FF:000001">
    <property type="entry name" value="Diguanylate cyclase domain protein"/>
    <property type="match status" value="1"/>
</dbReference>
<evidence type="ECO:0000256" key="1">
    <source>
        <dbReference type="PROSITE-ProRule" id="PRU00169"/>
    </source>
</evidence>
<dbReference type="EMBL" id="JAZBJZ010000017">
    <property type="protein sequence ID" value="MEE3716359.1"/>
    <property type="molecule type" value="Genomic_DNA"/>
</dbReference>
<dbReference type="InterPro" id="IPR000160">
    <property type="entry name" value="GGDEF_dom"/>
</dbReference>
<sequence length="342" mass="38932">MSPTKDFVLLIVDDNEMNRDLLERHLKHQGYGKTRMAVDGQQAIEILNAEKIDLVLLDIMMPVINGYEVLEYLKADLHLRHIPVIMISALDEVDRIAACIELGAEDYLTKPYNRTILKARISASLEKKCLRDQETFNRLKLEEAYKELGEAYKELEEVKNKLELMTRQDGLTGIANRSYFDRTLIREWKTSVRNQEFFSLIIFDIDFFKQFNDTYGHLVGDECLRKVAMVAERTICRPRDVAARYGGEEFAVILPDTSADGAMLIAQKLCDSVEALEIPHALSKVSKYVTISIGVTTNIAYQTSSSDQMIGNADKALYQAKREGRNRVVVCSDQPLVIRELA</sequence>
<evidence type="ECO:0000259" key="3">
    <source>
        <dbReference type="PROSITE" id="PS50110"/>
    </source>
</evidence>
<keyword evidence="5" id="KW-0808">Transferase</keyword>
<dbReference type="EC" id="2.7.7.65" evidence="5"/>
<dbReference type="Pfam" id="PF00990">
    <property type="entry name" value="GGDEF"/>
    <property type="match status" value="1"/>
</dbReference>
<dbReference type="GO" id="GO:0005886">
    <property type="term" value="C:plasma membrane"/>
    <property type="evidence" value="ECO:0007669"/>
    <property type="project" value="TreeGrafter"/>
</dbReference>
<dbReference type="GO" id="GO:0052621">
    <property type="term" value="F:diguanylate cyclase activity"/>
    <property type="evidence" value="ECO:0007669"/>
    <property type="project" value="UniProtKB-EC"/>
</dbReference>
<dbReference type="PROSITE" id="PS50887">
    <property type="entry name" value="GGDEF"/>
    <property type="match status" value="1"/>
</dbReference>
<dbReference type="PROSITE" id="PS50110">
    <property type="entry name" value="RESPONSE_REGULATORY"/>
    <property type="match status" value="1"/>
</dbReference>
<dbReference type="SUPFAM" id="SSF52172">
    <property type="entry name" value="CheY-like"/>
    <property type="match status" value="1"/>
</dbReference>